<dbReference type="Pfam" id="PF02416">
    <property type="entry name" value="TatA_B_E"/>
    <property type="match status" value="1"/>
</dbReference>
<dbReference type="AlphaFoldDB" id="A0A9D1KNW8"/>
<name>A0A9D1KNW8_9ACTN</name>
<comment type="similarity">
    <text evidence="9">Belongs to the TatA/E family.</text>
</comment>
<dbReference type="PANTHER" id="PTHR42982">
    <property type="entry name" value="SEC-INDEPENDENT PROTEIN TRANSLOCASE PROTEIN TATA"/>
    <property type="match status" value="1"/>
</dbReference>
<comment type="caution">
    <text evidence="11">The sequence shown here is derived from an EMBL/GenBank/DDBJ whole genome shotgun (WGS) entry which is preliminary data.</text>
</comment>
<keyword evidence="5 9" id="KW-0653">Protein transport</keyword>
<evidence type="ECO:0000256" key="6">
    <source>
        <dbReference type="ARBA" id="ARBA00022989"/>
    </source>
</evidence>
<keyword evidence="6 9" id="KW-1133">Transmembrane helix</keyword>
<comment type="subunit">
    <text evidence="9">The Tat system comprises two distinct complexes: a TatABC complex, containing multiple copies of TatA, TatB and TatC subunits, and a separate TatA complex, containing only TatA subunits. Substrates initially bind to the TatABC complex, which probably triggers association of the separate TatA complex to form the active translocon.</text>
</comment>
<dbReference type="NCBIfam" id="TIGR01411">
    <property type="entry name" value="tatAE"/>
    <property type="match status" value="1"/>
</dbReference>
<accession>A0A9D1KNW8</accession>
<proteinExistence type="inferred from homology"/>
<dbReference type="GO" id="GO:0043953">
    <property type="term" value="P:protein transport by the Tat complex"/>
    <property type="evidence" value="ECO:0007669"/>
    <property type="project" value="UniProtKB-UniRule"/>
</dbReference>
<dbReference type="GO" id="GO:0008320">
    <property type="term" value="F:protein transmembrane transporter activity"/>
    <property type="evidence" value="ECO:0007669"/>
    <property type="project" value="UniProtKB-UniRule"/>
</dbReference>
<reference evidence="11" key="1">
    <citation type="submission" date="2020-10" db="EMBL/GenBank/DDBJ databases">
        <authorList>
            <person name="Gilroy R."/>
        </authorList>
    </citation>
    <scope>NUCLEOTIDE SEQUENCE</scope>
    <source>
        <strain evidence="11">ChiGjej1B1-24693</strain>
    </source>
</reference>
<feature type="region of interest" description="Disordered" evidence="10">
    <location>
        <begin position="40"/>
        <end position="83"/>
    </location>
</feature>
<evidence type="ECO:0000256" key="7">
    <source>
        <dbReference type="ARBA" id="ARBA00023010"/>
    </source>
</evidence>
<reference evidence="11" key="2">
    <citation type="journal article" date="2021" name="PeerJ">
        <title>Extensive microbial diversity within the chicken gut microbiome revealed by metagenomics and culture.</title>
        <authorList>
            <person name="Gilroy R."/>
            <person name="Ravi A."/>
            <person name="Getino M."/>
            <person name="Pursley I."/>
            <person name="Horton D.L."/>
            <person name="Alikhan N.F."/>
            <person name="Baker D."/>
            <person name="Gharbi K."/>
            <person name="Hall N."/>
            <person name="Watson M."/>
            <person name="Adriaenssens E.M."/>
            <person name="Foster-Nyarko E."/>
            <person name="Jarju S."/>
            <person name="Secka A."/>
            <person name="Antonio M."/>
            <person name="Oren A."/>
            <person name="Chaudhuri R.R."/>
            <person name="La Ragione R."/>
            <person name="Hildebrand F."/>
            <person name="Pallen M.J."/>
        </authorList>
    </citation>
    <scope>NUCLEOTIDE SEQUENCE</scope>
    <source>
        <strain evidence="11">ChiGjej1B1-24693</strain>
    </source>
</reference>
<keyword evidence="2 9" id="KW-0813">Transport</keyword>
<dbReference type="PANTHER" id="PTHR42982:SF1">
    <property type="entry name" value="SEC-INDEPENDENT PROTEIN TRANSLOCASE PROTEIN TATA"/>
    <property type="match status" value="1"/>
</dbReference>
<comment type="subcellular location">
    <subcellularLocation>
        <location evidence="1 9">Cell membrane</location>
        <topology evidence="1 9">Single-pass membrane protein</topology>
    </subcellularLocation>
</comment>
<dbReference type="Proteomes" id="UP000886842">
    <property type="component" value="Unassembled WGS sequence"/>
</dbReference>
<dbReference type="Gene3D" id="1.20.5.3310">
    <property type="match status" value="1"/>
</dbReference>
<keyword evidence="8 9" id="KW-0472">Membrane</keyword>
<dbReference type="HAMAP" id="MF_00236">
    <property type="entry name" value="TatA_E"/>
    <property type="match status" value="1"/>
</dbReference>
<dbReference type="InterPro" id="IPR003369">
    <property type="entry name" value="TatA/B/E"/>
</dbReference>
<evidence type="ECO:0000256" key="4">
    <source>
        <dbReference type="ARBA" id="ARBA00022692"/>
    </source>
</evidence>
<keyword evidence="3 9" id="KW-1003">Cell membrane</keyword>
<feature type="transmembrane region" description="Helical" evidence="9">
    <location>
        <begin position="6"/>
        <end position="26"/>
    </location>
</feature>
<dbReference type="GO" id="GO:0033281">
    <property type="term" value="C:TAT protein transport complex"/>
    <property type="evidence" value="ECO:0007669"/>
    <property type="project" value="UniProtKB-UniRule"/>
</dbReference>
<organism evidence="11 12">
    <name type="scientific">Candidatus Avipropionibacterium avicola</name>
    <dbReference type="NCBI Taxonomy" id="2840701"/>
    <lineage>
        <taxon>Bacteria</taxon>
        <taxon>Bacillati</taxon>
        <taxon>Actinomycetota</taxon>
        <taxon>Actinomycetes</taxon>
        <taxon>Propionibacteriales</taxon>
        <taxon>Propionibacteriaceae</taxon>
        <taxon>Propionibacteriaceae incertae sedis</taxon>
        <taxon>Candidatus Avipropionibacterium</taxon>
    </lineage>
</organism>
<evidence type="ECO:0000256" key="9">
    <source>
        <dbReference type="HAMAP-Rule" id="MF_00236"/>
    </source>
</evidence>
<keyword evidence="7 9" id="KW-0811">Translocation</keyword>
<sequence>MPTLGPMQLLIVAGVIILLFGTKKLAGLGKSAGRSLREFKEETRGLTDGESDEPAASDVSRASDAPGAVDQPGASSASDREES</sequence>
<evidence type="ECO:0000256" key="8">
    <source>
        <dbReference type="ARBA" id="ARBA00023136"/>
    </source>
</evidence>
<protein>
    <recommendedName>
        <fullName evidence="9">Sec-independent protein translocase protein TatA</fullName>
    </recommendedName>
</protein>
<evidence type="ECO:0000256" key="1">
    <source>
        <dbReference type="ARBA" id="ARBA00004162"/>
    </source>
</evidence>
<evidence type="ECO:0000256" key="5">
    <source>
        <dbReference type="ARBA" id="ARBA00022927"/>
    </source>
</evidence>
<evidence type="ECO:0000256" key="10">
    <source>
        <dbReference type="SAM" id="MobiDB-lite"/>
    </source>
</evidence>
<gene>
    <name evidence="9" type="primary">tatA</name>
    <name evidence="11" type="ORF">IAA98_15265</name>
</gene>
<comment type="function">
    <text evidence="9">Part of the twin-arginine translocation (Tat) system that transports large folded proteins containing a characteristic twin-arginine motif in their signal peptide across membranes. TatA could form the protein-conducting channel of the Tat system.</text>
</comment>
<dbReference type="InterPro" id="IPR006312">
    <property type="entry name" value="TatA/E"/>
</dbReference>
<evidence type="ECO:0000256" key="3">
    <source>
        <dbReference type="ARBA" id="ARBA00022475"/>
    </source>
</evidence>
<dbReference type="EMBL" id="DVLP01000441">
    <property type="protein sequence ID" value="HIT76936.1"/>
    <property type="molecule type" value="Genomic_DNA"/>
</dbReference>
<evidence type="ECO:0000313" key="11">
    <source>
        <dbReference type="EMBL" id="HIT76936.1"/>
    </source>
</evidence>
<keyword evidence="4 9" id="KW-0812">Transmembrane</keyword>
<evidence type="ECO:0000256" key="2">
    <source>
        <dbReference type="ARBA" id="ARBA00022448"/>
    </source>
</evidence>
<evidence type="ECO:0000313" key="12">
    <source>
        <dbReference type="Proteomes" id="UP000886842"/>
    </source>
</evidence>